<evidence type="ECO:0000313" key="2">
    <source>
        <dbReference type="Proteomes" id="UP000237755"/>
    </source>
</evidence>
<proteinExistence type="predicted"/>
<keyword evidence="2" id="KW-1185">Reference proteome</keyword>
<dbReference type="EMBL" id="MPZN01000012">
    <property type="protein sequence ID" value="PPL19553.1"/>
    <property type="molecule type" value="Genomic_DNA"/>
</dbReference>
<name>A0ABX5AYL6_9MICO</name>
<evidence type="ECO:0000313" key="1">
    <source>
        <dbReference type="EMBL" id="PPL19553.1"/>
    </source>
</evidence>
<comment type="caution">
    <text evidence="1">The sequence shown here is derived from an EMBL/GenBank/DDBJ whole genome shotgun (WGS) entry which is preliminary data.</text>
</comment>
<evidence type="ECO:0008006" key="3">
    <source>
        <dbReference type="Google" id="ProtNLM"/>
    </source>
</evidence>
<gene>
    <name evidence="1" type="ORF">GY24_05490</name>
</gene>
<sequence length="271" mass="29688">MRAADLEAPFRGVRARSGSLTSVGALCTAYAVHLAPGAYFSHATAAILHGLPLPFRVTGDARLHVSVLHPARAPRGAGIVGHTVKVGRPRIVQLHGLPVLSAAQAWCQLGAVLGVEELVEAGDRLLGRPHPLCTALDIEAGVRAVGTRRGFRHVHAAYPALRARVESPRETRLRRAVVAAGLPEPEVNVWILDRAGRRIALGDLVFRAYKVLLEYDGEQHRQLDEQYARDVQRLNDVAAEGWLHIRQNKHMTLAEAVARTRRALIDRGWRP</sequence>
<organism evidence="1 2">
    <name type="scientific">Microterricola pindariensis</name>
    <dbReference type="NCBI Taxonomy" id="478010"/>
    <lineage>
        <taxon>Bacteria</taxon>
        <taxon>Bacillati</taxon>
        <taxon>Actinomycetota</taxon>
        <taxon>Actinomycetes</taxon>
        <taxon>Micrococcales</taxon>
        <taxon>Microbacteriaceae</taxon>
        <taxon>Microterricola</taxon>
    </lineage>
</organism>
<dbReference type="Proteomes" id="UP000237755">
    <property type="component" value="Unassembled WGS sequence"/>
</dbReference>
<accession>A0ABX5AYL6</accession>
<protein>
    <recommendedName>
        <fullName evidence="3">DUF559 domain-containing protein</fullName>
    </recommendedName>
</protein>
<reference evidence="1 2" key="1">
    <citation type="journal article" date="2008" name="Int. J. Syst. Evol. Microbiol.">
        <title>Leifsonia pindariensis sp. nov., isolated from the Pindari glacier of the Indian Himalayas, and emended description of the genus Leifsonia.</title>
        <authorList>
            <person name="Reddy G.S."/>
            <person name="Prabagaran S.R."/>
            <person name="Shivaji S."/>
        </authorList>
    </citation>
    <scope>NUCLEOTIDE SEQUENCE [LARGE SCALE GENOMIC DNA]</scope>
    <source>
        <strain evidence="1 2">PON 10</strain>
    </source>
</reference>